<protein>
    <submittedName>
        <fullName evidence="2">Uncharacterized protein</fullName>
    </submittedName>
</protein>
<evidence type="ECO:0000313" key="2">
    <source>
        <dbReference type="EMBL" id="MCK8143388.1"/>
    </source>
</evidence>
<comment type="caution">
    <text evidence="2">The sequence shown here is derived from an EMBL/GenBank/DDBJ whole genome shotgun (WGS) entry which is preliminary data.</text>
</comment>
<sequence length="133" mass="15573">MKLIIKLFYLTFIANILISCDPSYNIDFINKTDYNAKVKINLIPKIEEYRLREISTNDSIVFNLKPKDTANIYFGIGTWSKDKIEKLSNSIDNIEIETKDVKTIYKSKKAMRKLLETDIQGLWFKTLIEIDVE</sequence>
<keyword evidence="3" id="KW-1185">Reference proteome</keyword>
<gene>
    <name evidence="1" type="ORF">MW871_13810</name>
    <name evidence="2" type="ORF">MW871_15965</name>
</gene>
<evidence type="ECO:0000313" key="1">
    <source>
        <dbReference type="EMBL" id="MCK8142971.1"/>
    </source>
</evidence>
<dbReference type="EMBL" id="JALNUB010000009">
    <property type="protein sequence ID" value="MCK8142971.1"/>
    <property type="molecule type" value="Genomic_DNA"/>
</dbReference>
<evidence type="ECO:0000313" key="3">
    <source>
        <dbReference type="Proteomes" id="UP001139260"/>
    </source>
</evidence>
<organism evidence="2 3">
    <name type="scientific">Flavobacterium pygoscelis</name>
    <dbReference type="NCBI Taxonomy" id="2893176"/>
    <lineage>
        <taxon>Bacteria</taxon>
        <taxon>Pseudomonadati</taxon>
        <taxon>Bacteroidota</taxon>
        <taxon>Flavobacteriia</taxon>
        <taxon>Flavobacteriales</taxon>
        <taxon>Flavobacteriaceae</taxon>
        <taxon>Flavobacterium</taxon>
    </lineage>
</organism>
<reference evidence="2" key="1">
    <citation type="submission" date="2022-04" db="EMBL/GenBank/DDBJ databases">
        <title>Flavobacterium pygoscelis sp. nov. isolated from Chinstrap chick (Pygoscelis antarcticus).</title>
        <authorList>
            <person name="Irgang R."/>
            <person name="Poblete-Morales M."/>
            <person name="Avendano-Herrera R."/>
        </authorList>
    </citation>
    <scope>NUCLEOTIDE SEQUENCE</scope>
    <source>
        <strain evidence="2">I-SCBP12n</strain>
    </source>
</reference>
<dbReference type="PROSITE" id="PS51257">
    <property type="entry name" value="PROKAR_LIPOPROTEIN"/>
    <property type="match status" value="1"/>
</dbReference>
<name>A0A9X1XV19_9FLAO</name>
<dbReference type="AlphaFoldDB" id="A0A9X1XV19"/>
<dbReference type="Proteomes" id="UP001139260">
    <property type="component" value="Unassembled WGS sequence"/>
</dbReference>
<dbReference type="RefSeq" id="WP_248429056.1">
    <property type="nucleotide sequence ID" value="NZ_JALNUB010000009.1"/>
</dbReference>
<accession>A0A9X1XV19</accession>
<dbReference type="EMBL" id="JALNUB010000023">
    <property type="protein sequence ID" value="MCK8143388.1"/>
    <property type="molecule type" value="Genomic_DNA"/>
</dbReference>
<proteinExistence type="predicted"/>